<evidence type="ECO:0000256" key="16">
    <source>
        <dbReference type="ARBA" id="ARBA00083575"/>
    </source>
</evidence>
<comment type="catalytic activity">
    <reaction evidence="13">
        <text>(3Z)-octenoyl-CoA = (2E)-octenoyl-CoA</text>
        <dbReference type="Rhea" id="RHEA:46044"/>
        <dbReference type="ChEBI" id="CHEBI:62242"/>
        <dbReference type="ChEBI" id="CHEBI:85640"/>
    </reaction>
    <physiologicalReaction direction="left-to-right" evidence="13">
        <dbReference type="Rhea" id="RHEA:46045"/>
    </physiologicalReaction>
</comment>
<evidence type="ECO:0000256" key="7">
    <source>
        <dbReference type="ARBA" id="ARBA00023098"/>
    </source>
</evidence>
<dbReference type="GO" id="GO:0006635">
    <property type="term" value="P:fatty acid beta-oxidation"/>
    <property type="evidence" value="ECO:0007669"/>
    <property type="project" value="TreeGrafter"/>
</dbReference>
<comment type="pathway">
    <text evidence="2">Lipid metabolism; fatty acid beta-oxidation.</text>
</comment>
<dbReference type="SUPFAM" id="SSF52096">
    <property type="entry name" value="ClpP/crotonase"/>
    <property type="match status" value="1"/>
</dbReference>
<protein>
    <recommendedName>
        <fullName evidence="15">Enoyl-CoA delta isomerase 1, mitochondrial</fullName>
    </recommendedName>
    <alternativeName>
        <fullName evidence="16">3,2-trans-enoyl-CoA isomerase</fullName>
    </alternativeName>
</protein>
<comment type="catalytic activity">
    <reaction evidence="12">
        <text>(3Z)-dodecenoyl-CoA = (2E)-dodecenoyl-CoA</text>
        <dbReference type="Rhea" id="RHEA:23716"/>
        <dbReference type="ChEBI" id="CHEBI:57330"/>
        <dbReference type="ChEBI" id="CHEBI:58543"/>
        <dbReference type="EC" id="5.3.3.8"/>
    </reaction>
    <physiologicalReaction direction="left-to-right" evidence="12">
        <dbReference type="Rhea" id="RHEA:23717"/>
    </physiologicalReaction>
</comment>
<evidence type="ECO:0000256" key="2">
    <source>
        <dbReference type="ARBA" id="ARBA00005005"/>
    </source>
</evidence>
<evidence type="ECO:0000256" key="10">
    <source>
        <dbReference type="ARBA" id="ARBA00050938"/>
    </source>
</evidence>
<evidence type="ECO:0000256" key="11">
    <source>
        <dbReference type="ARBA" id="ARBA00051293"/>
    </source>
</evidence>
<keyword evidence="8" id="KW-0496">Mitochondrion</keyword>
<evidence type="ECO:0000256" key="9">
    <source>
        <dbReference type="ARBA" id="ARBA00023235"/>
    </source>
</evidence>
<evidence type="ECO:0000256" key="5">
    <source>
        <dbReference type="ARBA" id="ARBA00022946"/>
    </source>
</evidence>
<evidence type="ECO:0000256" key="4">
    <source>
        <dbReference type="ARBA" id="ARBA00022832"/>
    </source>
</evidence>
<evidence type="ECO:0000256" key="13">
    <source>
        <dbReference type="ARBA" id="ARBA00052542"/>
    </source>
</evidence>
<comment type="catalytic activity">
    <reaction evidence="10">
        <text>(3Z)-decenoyl-CoA = (2E)-decenoyl-CoA</text>
        <dbReference type="Rhea" id="RHEA:77195"/>
        <dbReference type="ChEBI" id="CHEBI:61406"/>
        <dbReference type="ChEBI" id="CHEBI:195601"/>
    </reaction>
    <physiologicalReaction direction="left-to-right" evidence="10">
        <dbReference type="Rhea" id="RHEA:77196"/>
    </physiologicalReaction>
</comment>
<keyword evidence="9" id="KW-0413">Isomerase</keyword>
<dbReference type="EMBL" id="WJBH02000006">
    <property type="protein sequence ID" value="KAI9557633.1"/>
    <property type="molecule type" value="Genomic_DNA"/>
</dbReference>
<dbReference type="CDD" id="cd06558">
    <property type="entry name" value="crotonase-like"/>
    <property type="match status" value="1"/>
</dbReference>
<organism evidence="17 18">
    <name type="scientific">Daphnia sinensis</name>
    <dbReference type="NCBI Taxonomy" id="1820382"/>
    <lineage>
        <taxon>Eukaryota</taxon>
        <taxon>Metazoa</taxon>
        <taxon>Ecdysozoa</taxon>
        <taxon>Arthropoda</taxon>
        <taxon>Crustacea</taxon>
        <taxon>Branchiopoda</taxon>
        <taxon>Diplostraca</taxon>
        <taxon>Cladocera</taxon>
        <taxon>Anomopoda</taxon>
        <taxon>Daphniidae</taxon>
        <taxon>Daphnia</taxon>
        <taxon>Daphnia similis group</taxon>
    </lineage>
</organism>
<keyword evidence="18" id="KW-1185">Reference proteome</keyword>
<dbReference type="InterPro" id="IPR001753">
    <property type="entry name" value="Enoyl-CoA_hydra/iso"/>
</dbReference>
<proteinExistence type="predicted"/>
<gene>
    <name evidence="17" type="ORF">GHT06_017461</name>
</gene>
<keyword evidence="5" id="KW-0809">Transit peptide</keyword>
<sequence length="289" mass="31714">MMSVITFARSNALPLLRTSITARIQSTTASLSSLVRVEDKQGYAVVSMHKPPVNSLSLEMIQALSESLSELEKNKCKGFILTSACPGIFSAGLDIREMYQPTEGRLKEFWSSLQTLWLQLYGSKMASVALINVRICHAPAGGCLLAMCCDSRIMVNGKAKIGLNETKLGIVAPFWFKDTFVNTIGVRQSERALQLGSLFSPEEALKIGLVDRVLPDTEAATAVAESELKEFLQIPAMARYLSKMRIREAALKGLVENRETDLNTFVNFATTDAVQKGLGIYLQSLAKKN</sequence>
<dbReference type="GO" id="GO:0004165">
    <property type="term" value="F:delta(3)-delta(2)-enoyl-CoA isomerase activity"/>
    <property type="evidence" value="ECO:0007669"/>
    <property type="project" value="UniProtKB-EC"/>
</dbReference>
<evidence type="ECO:0000256" key="8">
    <source>
        <dbReference type="ARBA" id="ARBA00023128"/>
    </source>
</evidence>
<accession>A0AAD5L8F5</accession>
<comment type="catalytic activity">
    <reaction evidence="11">
        <text>(2E)-tetradecenoyl-CoA = (3Z)-tetradecenoyl-CoA</text>
        <dbReference type="Rhea" id="RHEA:29847"/>
        <dbReference type="ChEBI" id="CHEBI:61405"/>
        <dbReference type="ChEBI" id="CHEBI:61968"/>
    </reaction>
    <physiologicalReaction direction="right-to-left" evidence="11">
        <dbReference type="Rhea" id="RHEA:29849"/>
    </physiologicalReaction>
</comment>
<comment type="subcellular location">
    <subcellularLocation>
        <location evidence="1">Mitochondrion matrix</location>
    </subcellularLocation>
</comment>
<dbReference type="Gene3D" id="6.10.250.170">
    <property type="match status" value="1"/>
</dbReference>
<dbReference type="InterPro" id="IPR029045">
    <property type="entry name" value="ClpP/crotonase-like_dom_sf"/>
</dbReference>
<evidence type="ECO:0000256" key="15">
    <source>
        <dbReference type="ARBA" id="ARBA00068317"/>
    </source>
</evidence>
<dbReference type="FunFam" id="3.90.226.10:FF:000034">
    <property type="entry name" value="Enoyl-CoA delta isomerase 1"/>
    <property type="match status" value="1"/>
</dbReference>
<dbReference type="AlphaFoldDB" id="A0AAD5L8F5"/>
<dbReference type="GO" id="GO:0005759">
    <property type="term" value="C:mitochondrial matrix"/>
    <property type="evidence" value="ECO:0007669"/>
    <property type="project" value="UniProtKB-SubCell"/>
</dbReference>
<keyword evidence="4" id="KW-0276">Fatty acid metabolism</keyword>
<comment type="subunit">
    <text evidence="3">Homotrimer.</text>
</comment>
<evidence type="ECO:0000256" key="6">
    <source>
        <dbReference type="ARBA" id="ARBA00022990"/>
    </source>
</evidence>
<evidence type="ECO:0000256" key="12">
    <source>
        <dbReference type="ARBA" id="ARBA00052376"/>
    </source>
</evidence>
<dbReference type="PANTHER" id="PTHR11941">
    <property type="entry name" value="ENOYL-COA HYDRATASE-RELATED"/>
    <property type="match status" value="1"/>
</dbReference>
<dbReference type="Proteomes" id="UP000820818">
    <property type="component" value="Linkage Group LG6"/>
</dbReference>
<dbReference type="Gene3D" id="3.90.226.10">
    <property type="entry name" value="2-enoyl-CoA Hydratase, Chain A, domain 1"/>
    <property type="match status" value="1"/>
</dbReference>
<keyword evidence="7" id="KW-0443">Lipid metabolism</keyword>
<name>A0AAD5L8F5_9CRUS</name>
<evidence type="ECO:0000256" key="1">
    <source>
        <dbReference type="ARBA" id="ARBA00004305"/>
    </source>
</evidence>
<keyword evidence="6" id="KW-0007">Acetylation</keyword>
<evidence type="ECO:0000313" key="18">
    <source>
        <dbReference type="Proteomes" id="UP000820818"/>
    </source>
</evidence>
<comment type="caution">
    <text evidence="17">The sequence shown here is derived from an EMBL/GenBank/DDBJ whole genome shotgun (WGS) entry which is preliminary data.</text>
</comment>
<evidence type="ECO:0000256" key="3">
    <source>
        <dbReference type="ARBA" id="ARBA00011233"/>
    </source>
</evidence>
<comment type="function">
    <text evidence="14">Key enzyme of fatty acid beta-oxidation. Able to isomerize both 3-cis (3Z) and 3-trans (3E) double bonds into the 2-trans (2E) form in a range of enoyl-CoA species, with a preference for (3Z)-enoyl-CoAs over (3E)-enoyl-CoAs. The catalytic efficiency of this enzyme is not affected by the fatty acyl chain length.</text>
</comment>
<dbReference type="Pfam" id="PF00378">
    <property type="entry name" value="ECH_1"/>
    <property type="match status" value="1"/>
</dbReference>
<reference evidence="17 18" key="1">
    <citation type="submission" date="2022-05" db="EMBL/GenBank/DDBJ databases">
        <title>A multi-omics perspective on studying reproductive biology in Daphnia sinensis.</title>
        <authorList>
            <person name="Jia J."/>
        </authorList>
    </citation>
    <scope>NUCLEOTIDE SEQUENCE [LARGE SCALE GENOMIC DNA]</scope>
    <source>
        <strain evidence="17 18">WSL</strain>
    </source>
</reference>
<dbReference type="PANTHER" id="PTHR11941:SF45">
    <property type="entry name" value="ENOYL-COA DELTA ISOMERASE 1, MITOCHONDRIAL"/>
    <property type="match status" value="1"/>
</dbReference>
<evidence type="ECO:0000313" key="17">
    <source>
        <dbReference type="EMBL" id="KAI9557633.1"/>
    </source>
</evidence>
<evidence type="ECO:0000256" key="14">
    <source>
        <dbReference type="ARBA" id="ARBA00056147"/>
    </source>
</evidence>